<dbReference type="eggNOG" id="ENOG502ZG38">
    <property type="taxonomic scope" value="Bacteria"/>
</dbReference>
<dbReference type="Pfam" id="PF21826">
    <property type="entry name" value="DUF6887"/>
    <property type="match status" value="1"/>
</dbReference>
<proteinExistence type="predicted"/>
<dbReference type="InterPro" id="IPR054053">
    <property type="entry name" value="DUF6887"/>
</dbReference>
<gene>
    <name evidence="1" type="ORF">CY0110_29659</name>
</gene>
<dbReference type="EMBL" id="AAXW01000010">
    <property type="protein sequence ID" value="EAZ91925.1"/>
    <property type="molecule type" value="Genomic_DNA"/>
</dbReference>
<dbReference type="RefSeq" id="WP_008274997.1">
    <property type="nucleotide sequence ID" value="NZ_AAXW01000010.1"/>
</dbReference>
<comment type="caution">
    <text evidence="1">The sequence shown here is derived from an EMBL/GenBank/DDBJ whole genome shotgun (WGS) entry which is preliminary data.</text>
</comment>
<reference evidence="1 2" key="1">
    <citation type="submission" date="2007-03" db="EMBL/GenBank/DDBJ databases">
        <authorList>
            <person name="Stal L."/>
            <person name="Ferriera S."/>
            <person name="Johnson J."/>
            <person name="Kravitz S."/>
            <person name="Beeson K."/>
            <person name="Sutton G."/>
            <person name="Rogers Y.-H."/>
            <person name="Friedman R."/>
            <person name="Frazier M."/>
            <person name="Venter J.C."/>
        </authorList>
    </citation>
    <scope>NUCLEOTIDE SEQUENCE [LARGE SCALE GENOMIC DNA]</scope>
    <source>
        <strain evidence="1 2">CCY0110</strain>
    </source>
</reference>
<dbReference type="AlphaFoldDB" id="A3INM7"/>
<dbReference type="Proteomes" id="UP000003781">
    <property type="component" value="Unassembled WGS sequence"/>
</dbReference>
<sequence length="47" mass="5705">MKSNHYTQISNHEFKQYLIKNKDNQEAFYAYLVRKQKQPKDIMIGVD</sequence>
<name>A3INM7_9CHRO</name>
<protein>
    <submittedName>
        <fullName evidence="1">Uncharacterized protein</fullName>
    </submittedName>
</protein>
<organism evidence="1 2">
    <name type="scientific">Crocosphaera chwakensis CCY0110</name>
    <dbReference type="NCBI Taxonomy" id="391612"/>
    <lineage>
        <taxon>Bacteria</taxon>
        <taxon>Bacillati</taxon>
        <taxon>Cyanobacteriota</taxon>
        <taxon>Cyanophyceae</taxon>
        <taxon>Oscillatoriophycideae</taxon>
        <taxon>Chroococcales</taxon>
        <taxon>Aphanothecaceae</taxon>
        <taxon>Crocosphaera</taxon>
        <taxon>Crocosphaera chwakensis</taxon>
    </lineage>
</organism>
<keyword evidence="2" id="KW-1185">Reference proteome</keyword>
<evidence type="ECO:0000313" key="1">
    <source>
        <dbReference type="EMBL" id="EAZ91925.1"/>
    </source>
</evidence>
<accession>A3INM7</accession>
<evidence type="ECO:0000313" key="2">
    <source>
        <dbReference type="Proteomes" id="UP000003781"/>
    </source>
</evidence>